<proteinExistence type="predicted"/>
<dbReference type="AlphaFoldDB" id="E4Z8L9"/>
<reference evidence="1" key="1">
    <citation type="submission" date="2010-04" db="EMBL/GenBank/DDBJ databases">
        <title>Genomic organization of the Mal d 1 gene cluster on apple (Malus x domestica) linkage group 16.</title>
        <authorList>
            <person name="Pagliarani G."/>
            <person name="Paris R."/>
            <person name="Arens P."/>
            <person name="Tartarini S."/>
            <person name="Peters S."/>
            <person name="van de Weg E."/>
        </authorList>
    </citation>
    <scope>NUCLEOTIDE SEQUENCE</scope>
</reference>
<organism evidence="1">
    <name type="scientific">Malus domestica</name>
    <name type="common">Apple</name>
    <name type="synonym">Pyrus malus</name>
    <dbReference type="NCBI Taxonomy" id="3750"/>
    <lineage>
        <taxon>Eukaryota</taxon>
        <taxon>Viridiplantae</taxon>
        <taxon>Streptophyta</taxon>
        <taxon>Embryophyta</taxon>
        <taxon>Tracheophyta</taxon>
        <taxon>Spermatophyta</taxon>
        <taxon>Magnoliopsida</taxon>
        <taxon>eudicotyledons</taxon>
        <taxon>Gunneridae</taxon>
        <taxon>Pentapetalae</taxon>
        <taxon>rosids</taxon>
        <taxon>fabids</taxon>
        <taxon>Rosales</taxon>
        <taxon>Rosaceae</taxon>
        <taxon>Amygdaloideae</taxon>
        <taxon>Maleae</taxon>
        <taxon>Malus</taxon>
    </lineage>
</organism>
<accession>E4Z8L9</accession>
<sequence length="22" mass="2544">MMVEFDMTGLGKMRYFLDGTSN</sequence>
<dbReference type="EMBL" id="FN823234">
    <property type="protein sequence ID" value="CBL94142.1"/>
    <property type="molecule type" value="Genomic_DNA"/>
</dbReference>
<name>E4Z8L9_MALDO</name>
<evidence type="ECO:0000313" key="1">
    <source>
        <dbReference type="EMBL" id="CBL94142.1"/>
    </source>
</evidence>
<protein>
    <submittedName>
        <fullName evidence="1">Uncharacterized protein</fullName>
    </submittedName>
</protein>